<feature type="domain" description="Polymerase nucleotidyl transferase" evidence="2">
    <location>
        <begin position="31"/>
        <end position="88"/>
    </location>
</feature>
<evidence type="ECO:0000256" key="1">
    <source>
        <dbReference type="ARBA" id="ARBA00022679"/>
    </source>
</evidence>
<keyword evidence="1" id="KW-0808">Transferase</keyword>
<dbReference type="RefSeq" id="WP_188403247.1">
    <property type="nucleotide sequence ID" value="NZ_JAFHKS010000042.1"/>
</dbReference>
<name>A0ABS2ZAA2_9BACL</name>
<evidence type="ECO:0000313" key="4">
    <source>
        <dbReference type="EMBL" id="MBN3545123.1"/>
    </source>
</evidence>
<organism evidence="4 5">
    <name type="scientific">Fictibacillus barbaricus</name>
    <dbReference type="NCBI Taxonomy" id="182136"/>
    <lineage>
        <taxon>Bacteria</taxon>
        <taxon>Bacillati</taxon>
        <taxon>Bacillota</taxon>
        <taxon>Bacilli</taxon>
        <taxon>Bacillales</taxon>
        <taxon>Fictibacillaceae</taxon>
        <taxon>Fictibacillus</taxon>
    </lineage>
</organism>
<feature type="domain" description="Adenylyltransferase AadA C-terminal" evidence="3">
    <location>
        <begin position="206"/>
        <end position="277"/>
    </location>
</feature>
<evidence type="ECO:0000259" key="3">
    <source>
        <dbReference type="Pfam" id="PF13427"/>
    </source>
</evidence>
<protein>
    <submittedName>
        <fullName evidence="4">DUF4111 domain-containing protein</fullName>
    </submittedName>
</protein>
<proteinExistence type="predicted"/>
<dbReference type="EMBL" id="JAFHKS010000042">
    <property type="protein sequence ID" value="MBN3545123.1"/>
    <property type="molecule type" value="Genomic_DNA"/>
</dbReference>
<dbReference type="Pfam" id="PF01909">
    <property type="entry name" value="NTP_transf_2"/>
    <property type="match status" value="1"/>
</dbReference>
<keyword evidence="5" id="KW-1185">Reference proteome</keyword>
<evidence type="ECO:0000259" key="2">
    <source>
        <dbReference type="Pfam" id="PF01909"/>
    </source>
</evidence>
<evidence type="ECO:0000313" key="5">
    <source>
        <dbReference type="Proteomes" id="UP001319060"/>
    </source>
</evidence>
<dbReference type="Proteomes" id="UP001319060">
    <property type="component" value="Unassembled WGS sequence"/>
</dbReference>
<dbReference type="InterPro" id="IPR002934">
    <property type="entry name" value="Polymerase_NTP_transf_dom"/>
</dbReference>
<dbReference type="InterPro" id="IPR043519">
    <property type="entry name" value="NT_sf"/>
</dbReference>
<dbReference type="InterPro" id="IPR025184">
    <property type="entry name" value="AadA_C"/>
</dbReference>
<comment type="caution">
    <text evidence="4">The sequence shown here is derived from an EMBL/GenBank/DDBJ whole genome shotgun (WGS) entry which is preliminary data.</text>
</comment>
<sequence length="282" mass="32721">MKRGLTAMKHSVSTIQPNKIPAKVSEALDDYLKIADERLPDLLESFYLFGSISINAHQEGLSDIDFFAVVKRELTEAEVEALRQIHQEMKRKYPKPGLDGMYVRREDLEGTNEGGRCPYFNEGKLQGYRLFHRNWIDAFQLKMYGIVVRGLPIETYSLPLDWKGLKASLIENINGYWLNWVKRCESVRSLQFPGLFVSSGMIEWGVLGVTRLYYSIREEDITSKMGGGEYALRTVPEEYHKIIREALRIRNGNKFSLYGSIVKRRRDVLKFMNYMIKECNNL</sequence>
<dbReference type="SUPFAM" id="SSF81301">
    <property type="entry name" value="Nucleotidyltransferase"/>
    <property type="match status" value="1"/>
</dbReference>
<reference evidence="4 5" key="1">
    <citation type="submission" date="2021-01" db="EMBL/GenBank/DDBJ databases">
        <title>Genome Sequencing of Type Strains.</title>
        <authorList>
            <person name="Lemaire J.F."/>
            <person name="Inderbitzin P."/>
            <person name="Collins S.B."/>
            <person name="Wespe N."/>
            <person name="Knight-Connoni V."/>
        </authorList>
    </citation>
    <scope>NUCLEOTIDE SEQUENCE [LARGE SCALE GENOMIC DNA]</scope>
    <source>
        <strain evidence="4 5">DSM 14730</strain>
    </source>
</reference>
<gene>
    <name evidence="4" type="ORF">JYA64_07450</name>
</gene>
<dbReference type="Pfam" id="PF13427">
    <property type="entry name" value="AadA_C"/>
    <property type="match status" value="1"/>
</dbReference>
<accession>A0ABS2ZAA2</accession>